<dbReference type="CDD" id="cd01949">
    <property type="entry name" value="GGDEF"/>
    <property type="match status" value="1"/>
</dbReference>
<name>A7VP52_9FIRM</name>
<dbReference type="Pfam" id="PF00563">
    <property type="entry name" value="EAL"/>
    <property type="match status" value="1"/>
</dbReference>
<protein>
    <submittedName>
        <fullName evidence="4">Diguanylate cyclase (GGDEF) domain protein</fullName>
    </submittedName>
    <submittedName>
        <fullName evidence="5">GGDEF-domain containing protein</fullName>
    </submittedName>
</protein>
<dbReference type="eggNOG" id="COG5001">
    <property type="taxonomic scope" value="Bacteria"/>
</dbReference>
<feature type="domain" description="EAL" evidence="2">
    <location>
        <begin position="742"/>
        <end position="989"/>
    </location>
</feature>
<dbReference type="EMBL" id="ABCB02000011">
    <property type="protein sequence ID" value="EDO62932.1"/>
    <property type="molecule type" value="Genomic_DNA"/>
</dbReference>
<dbReference type="Gene3D" id="3.20.20.450">
    <property type="entry name" value="EAL domain"/>
    <property type="match status" value="1"/>
</dbReference>
<evidence type="ECO:0000313" key="5">
    <source>
        <dbReference type="EMBL" id="PEQ23521.1"/>
    </source>
</evidence>
<dbReference type="PANTHER" id="PTHR33121:SF70">
    <property type="entry name" value="SIGNALING PROTEIN YKOW"/>
    <property type="match status" value="1"/>
</dbReference>
<dbReference type="InterPro" id="IPR029787">
    <property type="entry name" value="Nucleotide_cyclase"/>
</dbReference>
<evidence type="ECO:0000313" key="7">
    <source>
        <dbReference type="Proteomes" id="UP000220611"/>
    </source>
</evidence>
<organism evidence="4 6">
    <name type="scientific">[Clostridium] leptum DSM 753</name>
    <dbReference type="NCBI Taxonomy" id="428125"/>
    <lineage>
        <taxon>Bacteria</taxon>
        <taxon>Bacillati</taxon>
        <taxon>Bacillota</taxon>
        <taxon>Clostridia</taxon>
        <taxon>Eubacteriales</taxon>
        <taxon>Oscillospiraceae</taxon>
        <taxon>Oscillospiraceae incertae sedis</taxon>
    </lineage>
</organism>
<gene>
    <name evidence="5" type="ORF">CH238_13185</name>
    <name evidence="4" type="ORF">CLOLEP_00328</name>
</gene>
<dbReference type="Proteomes" id="UP000220611">
    <property type="component" value="Unassembled WGS sequence"/>
</dbReference>
<comment type="caution">
    <text evidence="4">The sequence shown here is derived from an EMBL/GenBank/DDBJ whole genome shotgun (WGS) entry which is preliminary data.</text>
</comment>
<dbReference type="Gene3D" id="3.30.450.20">
    <property type="entry name" value="PAS domain"/>
    <property type="match status" value="1"/>
</dbReference>
<dbReference type="InterPro" id="IPR043128">
    <property type="entry name" value="Rev_trsase/Diguanyl_cyclase"/>
</dbReference>
<dbReference type="NCBIfam" id="TIGR00254">
    <property type="entry name" value="GGDEF"/>
    <property type="match status" value="1"/>
</dbReference>
<dbReference type="SUPFAM" id="SSF141868">
    <property type="entry name" value="EAL domain-like"/>
    <property type="match status" value="1"/>
</dbReference>
<feature type="transmembrane region" description="Helical" evidence="1">
    <location>
        <begin position="380"/>
        <end position="399"/>
    </location>
</feature>
<dbReference type="CDD" id="cd01948">
    <property type="entry name" value="EAL"/>
    <property type="match status" value="1"/>
</dbReference>
<dbReference type="PROSITE" id="PS50883">
    <property type="entry name" value="EAL"/>
    <property type="match status" value="1"/>
</dbReference>
<dbReference type="OrthoDB" id="9813903at2"/>
<dbReference type="PROSITE" id="PS50887">
    <property type="entry name" value="GGDEF"/>
    <property type="match status" value="1"/>
</dbReference>
<dbReference type="HOGENOM" id="CLU_011770_0_0_9"/>
<dbReference type="Pfam" id="PF00990">
    <property type="entry name" value="GGDEF"/>
    <property type="match status" value="1"/>
</dbReference>
<dbReference type="GO" id="GO:0071111">
    <property type="term" value="F:cyclic-guanylate-specific phosphodiesterase activity"/>
    <property type="evidence" value="ECO:0007669"/>
    <property type="project" value="InterPro"/>
</dbReference>
<dbReference type="CDD" id="cd18773">
    <property type="entry name" value="PDC1_HK_sensor"/>
    <property type="match status" value="1"/>
</dbReference>
<reference evidence="5 7" key="3">
    <citation type="submission" date="2017-07" db="EMBL/GenBank/DDBJ databases">
        <title>Prevalence of linear plasmids in Cutibacterium (Propionibacterium) acnes isolates obtained from prostatic tissue.</title>
        <authorList>
            <person name="Davidsson S."/>
            <person name="Carlsson J."/>
            <person name="Molling P."/>
            <person name="Andren O."/>
            <person name="Andersson S.-O."/>
            <person name="Brzuszkiewicz E."/>
            <person name="Poehlein A."/>
            <person name="Al-Zeer M."/>
            <person name="Brinkmann V."/>
            <person name="Scavenius C."/>
            <person name="Nazipi S."/>
            <person name="Soderquist B."/>
            <person name="Bruggemann H."/>
        </authorList>
    </citation>
    <scope>NUCLEOTIDE SEQUENCE [LARGE SCALE GENOMIC DNA]</scope>
    <source>
        <strain evidence="5 7">DSM 753</strain>
    </source>
</reference>
<sequence length="995" mass="113036">MKGKFRQSSIGARMLLVMGVVLLLQTGLITGSIIGSGAIERLSENSYDIFNQKIITRKNYLEYEMISRWSNLTEAEQKIEAHFSRVLEKNNAGFDEIETNSDLAVELLRNSAEDVIELLRRNSVTGAFLVLEGSPAVDDNGGTVKNGLYFRDMDPSSTSQDNSDILIERAPTAITKELGIPMDSEWHPVFLFSGENDQRNLFYQNPIRAAQSYPEAEPKELGYWSKPFYLDERSVPVITYSMPLRAPDGTVYGVLGVEITLDYLSKLLPYTELSEETNVSYVLAVRQPDSNQYVPVMSTGPLYTYLYSGGDGVLTAGEPVRENCFSLVDNGNFTDTTYACVQQMKLYNNNAPFENDQWVLMGVIENRYLFGAADSARTTFFLAVALTLLIGAASIFLTIRSTTHPIQSLVNQVRGLNPRQPVRFQRIHIREFDELTNAIETLGEEVADSASKLSQIVEMASFPLGAFEYTIGGREVYFTTNFFKIFLIGQEKGLQYLPLDRFKELMLPIAEYIDPALSTDKVKTFRLTDSQGSIVWVRLKLIDSEQHMLGIAEDVTQEMVEKQKIEYERDYDLLTNLLNRRAFHSRMRQLFQNRGRMKVAALIMMDLDNLKYINDTFGHDYGDQYIRAAANALRIGSPENAVISRMSGDEFYLFLYGYDSEDQARERIDRLQKSIQTSTLELPNRPSFRIRASAGVAWYPKDSESYEQLIRYADFAMYSVKNMTKGRFAEFNITDYEKSAYLLHNSEELNRLIEEELLDYYFQPIVNARTGQVFGYEALMRPRLTSLETPLEVLSLAKSQGKLYQIERLTWFLALKSFTGFKNIPPDCRLFINSIANQGLSESDEKALEAQYGPYLGSLVVELTEEEERVESYTRKKISFLKRHGGQVALDDFGAGYNGEVSLLAVRPDFIKVDLSIVRNCHQDKNRQEMISNIISFARKNNSLVIAEGVQSREEMDTVISLGVDYLQGYYVGVPSLTSQPIPDKILKEITSRSR</sequence>
<dbReference type="SMART" id="SM00267">
    <property type="entry name" value="GGDEF"/>
    <property type="match status" value="1"/>
</dbReference>
<evidence type="ECO:0000313" key="4">
    <source>
        <dbReference type="EMBL" id="EDO62932.1"/>
    </source>
</evidence>
<dbReference type="AlphaFoldDB" id="A7VP52"/>
<reference evidence="4 6" key="1">
    <citation type="submission" date="2007-08" db="EMBL/GenBank/DDBJ databases">
        <title>Draft genome sequence of Clostridium leptum (DSM 753).</title>
        <authorList>
            <person name="Sudarsanam P."/>
            <person name="Ley R."/>
            <person name="Guruge J."/>
            <person name="Turnbaugh P.J."/>
            <person name="Mahowald M."/>
            <person name="Liep D."/>
            <person name="Gordon J."/>
        </authorList>
    </citation>
    <scope>NUCLEOTIDE SEQUENCE [LARGE SCALE GENOMIC DNA]</scope>
    <source>
        <strain evidence="4 6">DSM 753</strain>
    </source>
</reference>
<keyword evidence="1" id="KW-1133">Transmembrane helix</keyword>
<dbReference type="Pfam" id="PF22673">
    <property type="entry name" value="MCP-like_PDC_1"/>
    <property type="match status" value="1"/>
</dbReference>
<dbReference type="EMBL" id="NOXF01000014">
    <property type="protein sequence ID" value="PEQ23521.1"/>
    <property type="molecule type" value="Genomic_DNA"/>
</dbReference>
<evidence type="ECO:0000256" key="1">
    <source>
        <dbReference type="SAM" id="Phobius"/>
    </source>
</evidence>
<dbReference type="InterPro" id="IPR035919">
    <property type="entry name" value="EAL_sf"/>
</dbReference>
<keyword evidence="1" id="KW-0472">Membrane</keyword>
<dbReference type="Proteomes" id="UP000003490">
    <property type="component" value="Unassembled WGS sequence"/>
</dbReference>
<keyword evidence="7" id="KW-1185">Reference proteome</keyword>
<dbReference type="SMART" id="SM00052">
    <property type="entry name" value="EAL"/>
    <property type="match status" value="1"/>
</dbReference>
<evidence type="ECO:0000259" key="3">
    <source>
        <dbReference type="PROSITE" id="PS50887"/>
    </source>
</evidence>
<accession>A7VP52</accession>
<dbReference type="SUPFAM" id="SSF55073">
    <property type="entry name" value="Nucleotide cyclase"/>
    <property type="match status" value="1"/>
</dbReference>
<reference evidence="4 6" key="2">
    <citation type="submission" date="2007-08" db="EMBL/GenBank/DDBJ databases">
        <authorList>
            <person name="Fulton L."/>
            <person name="Clifton S."/>
            <person name="Fulton B."/>
            <person name="Xu J."/>
            <person name="Minx P."/>
            <person name="Pepin K.H."/>
            <person name="Johnson M."/>
            <person name="Thiruvilangam P."/>
            <person name="Bhonagiri V."/>
            <person name="Nash W.E."/>
            <person name="Wang C."/>
            <person name="Mardis E.R."/>
            <person name="Wilson R.K."/>
        </authorList>
    </citation>
    <scope>NUCLEOTIDE SEQUENCE [LARGE SCALE GENOMIC DNA]</scope>
    <source>
        <strain evidence="4 6">DSM 753</strain>
    </source>
</reference>
<dbReference type="InterPro" id="IPR000160">
    <property type="entry name" value="GGDEF_dom"/>
</dbReference>
<dbReference type="PANTHER" id="PTHR33121">
    <property type="entry name" value="CYCLIC DI-GMP PHOSPHODIESTERASE PDEF"/>
    <property type="match status" value="1"/>
</dbReference>
<proteinExistence type="predicted"/>
<evidence type="ECO:0000313" key="6">
    <source>
        <dbReference type="Proteomes" id="UP000003490"/>
    </source>
</evidence>
<dbReference type="Gene3D" id="3.30.70.270">
    <property type="match status" value="1"/>
</dbReference>
<evidence type="ECO:0000259" key="2">
    <source>
        <dbReference type="PROSITE" id="PS50883"/>
    </source>
</evidence>
<keyword evidence="1" id="KW-0812">Transmembrane</keyword>
<dbReference type="InterPro" id="IPR001633">
    <property type="entry name" value="EAL_dom"/>
</dbReference>
<feature type="domain" description="GGDEF" evidence="3">
    <location>
        <begin position="598"/>
        <end position="733"/>
    </location>
</feature>
<dbReference type="InterPro" id="IPR050706">
    <property type="entry name" value="Cyclic-di-GMP_PDE-like"/>
</dbReference>